<reference evidence="1 2" key="1">
    <citation type="submission" date="2019-03" db="EMBL/GenBank/DDBJ databases">
        <title>Genomic Encyclopedia of Type Strains, Phase IV (KMG-IV): sequencing the most valuable type-strain genomes for metagenomic binning, comparative biology and taxonomic classification.</title>
        <authorList>
            <person name="Goeker M."/>
        </authorList>
    </citation>
    <scope>NUCLEOTIDE SEQUENCE [LARGE SCALE GENOMIC DNA]</scope>
    <source>
        <strain evidence="1 2">DSM 45934</strain>
    </source>
</reference>
<dbReference type="EMBL" id="SLWS01000005">
    <property type="protein sequence ID" value="TCO58612.1"/>
    <property type="molecule type" value="Genomic_DNA"/>
</dbReference>
<comment type="caution">
    <text evidence="1">The sequence shown here is derived from an EMBL/GenBank/DDBJ whole genome shotgun (WGS) entry which is preliminary data.</text>
</comment>
<dbReference type="Proteomes" id="UP000295680">
    <property type="component" value="Unassembled WGS sequence"/>
</dbReference>
<gene>
    <name evidence="1" type="ORF">EV192_105683</name>
</gene>
<evidence type="ECO:0000313" key="1">
    <source>
        <dbReference type="EMBL" id="TCO58612.1"/>
    </source>
</evidence>
<proteinExistence type="predicted"/>
<protein>
    <submittedName>
        <fullName evidence="1">Uncharacterized protein</fullName>
    </submittedName>
</protein>
<dbReference type="AlphaFoldDB" id="A0A4R2JJF3"/>
<keyword evidence="2" id="KW-1185">Reference proteome</keyword>
<name>A0A4R2JJF3_9PSEU</name>
<sequence>MPERPQDPAPTRDWFVLTEETVGSGDQKRWSLTEIRSFFSHGEALAFADDTARTYQPRHPSSPRNRRVFRVGEDIWITYVEGAMQTFHFRVSVARSADA</sequence>
<organism evidence="1 2">
    <name type="scientific">Actinocrispum wychmicini</name>
    <dbReference type="NCBI Taxonomy" id="1213861"/>
    <lineage>
        <taxon>Bacteria</taxon>
        <taxon>Bacillati</taxon>
        <taxon>Actinomycetota</taxon>
        <taxon>Actinomycetes</taxon>
        <taxon>Pseudonocardiales</taxon>
        <taxon>Pseudonocardiaceae</taxon>
        <taxon>Actinocrispum</taxon>
    </lineage>
</organism>
<evidence type="ECO:0000313" key="2">
    <source>
        <dbReference type="Proteomes" id="UP000295680"/>
    </source>
</evidence>
<accession>A0A4R2JJF3</accession>